<evidence type="ECO:0000313" key="2">
    <source>
        <dbReference type="EMBL" id="DAG95056.1"/>
    </source>
</evidence>
<accession>A0A8S5VPW7</accession>
<proteinExistence type="predicted"/>
<organism evidence="2">
    <name type="scientific">Ackermannviridae sp</name>
    <dbReference type="NCBI Taxonomy" id="2831612"/>
    <lineage>
        <taxon>Viruses</taxon>
        <taxon>Duplodnaviria</taxon>
        <taxon>Heunggongvirae</taxon>
        <taxon>Uroviricota</taxon>
        <taxon>Caudoviricetes</taxon>
        <taxon>Pantevenvirales</taxon>
        <taxon>Ackermannviridae</taxon>
    </lineage>
</organism>
<dbReference type="Pfam" id="PF13392">
    <property type="entry name" value="HNH_3"/>
    <property type="match status" value="1"/>
</dbReference>
<protein>
    <submittedName>
        <fullName evidence="2">Homing endonuclease</fullName>
    </submittedName>
</protein>
<dbReference type="Gene3D" id="3.90.75.20">
    <property type="match status" value="1"/>
</dbReference>
<keyword evidence="2" id="KW-0255">Endonuclease</keyword>
<dbReference type="SUPFAM" id="SSF54060">
    <property type="entry name" value="His-Me finger endonucleases"/>
    <property type="match status" value="1"/>
</dbReference>
<evidence type="ECO:0000259" key="1">
    <source>
        <dbReference type="Pfam" id="PF13392"/>
    </source>
</evidence>
<dbReference type="InterPro" id="IPR044925">
    <property type="entry name" value="His-Me_finger_sf"/>
</dbReference>
<feature type="domain" description="HNH nuclease" evidence="1">
    <location>
        <begin position="98"/>
        <end position="139"/>
    </location>
</feature>
<dbReference type="InterPro" id="IPR003615">
    <property type="entry name" value="HNH_nuc"/>
</dbReference>
<keyword evidence="2" id="KW-0378">Hydrolase</keyword>
<keyword evidence="2" id="KW-0540">Nuclease</keyword>
<dbReference type="GO" id="GO:0004519">
    <property type="term" value="F:endonuclease activity"/>
    <property type="evidence" value="ECO:0007669"/>
    <property type="project" value="UniProtKB-KW"/>
</dbReference>
<name>A0A8S5VPW7_9CAUD</name>
<dbReference type="EMBL" id="BK035350">
    <property type="protein sequence ID" value="DAG95056.1"/>
    <property type="molecule type" value="Genomic_DNA"/>
</dbReference>
<reference evidence="2" key="1">
    <citation type="journal article" date="2021" name="Proc. Natl. Acad. Sci. U.S.A.">
        <title>A Catalog of Tens of Thousands of Viruses from Human Metagenomes Reveals Hidden Associations with Chronic Diseases.</title>
        <authorList>
            <person name="Tisza M.J."/>
            <person name="Buck C.B."/>
        </authorList>
    </citation>
    <scope>NUCLEOTIDE SEQUENCE</scope>
    <source>
        <strain evidence="2">CtS9I1</strain>
    </source>
</reference>
<sequence length="216" mass="24788">MKDPSWEEAELTNLKKYYSSYTNEELVKMFPNRTLLGICKKARKIGLKRSAHSISANRSAGQRKRDFNHAPRYTAKGYKIIYAPDFHRADKNGMVLEHIYIFEKETGVEIPKGYCIHHINGKKDDNRIENLCMLSTSAHTILHNSGKKFSDERKSKISKAAKERLKTSLNHPRYKSVDLSEIDNLIKSGVTVTEACKMAGIDKTTYYHKKKVESYA</sequence>